<evidence type="ECO:0000313" key="2">
    <source>
        <dbReference type="EMBL" id="MCV9881869.1"/>
    </source>
</evidence>
<evidence type="ECO:0000313" key="1">
    <source>
        <dbReference type="EMBL" id="MCV9878446.1"/>
    </source>
</evidence>
<dbReference type="Proteomes" id="UP001165568">
    <property type="component" value="Unassembled WGS sequence"/>
</dbReference>
<protein>
    <submittedName>
        <fullName evidence="1">Uncharacterized protein</fullName>
    </submittedName>
</protein>
<dbReference type="AlphaFoldDB" id="A0AA41Y2Y7"/>
<keyword evidence="3" id="KW-1185">Reference proteome</keyword>
<evidence type="ECO:0000313" key="3">
    <source>
        <dbReference type="Proteomes" id="UP001165568"/>
    </source>
</evidence>
<dbReference type="Proteomes" id="UP001165569">
    <property type="component" value="Unassembled WGS sequence"/>
</dbReference>
<comment type="caution">
    <text evidence="1">The sequence shown here is derived from an EMBL/GenBank/DDBJ whole genome shotgun (WGS) entry which is preliminary data.</text>
</comment>
<name>A0AA41Y2Y7_9GAMM</name>
<reference evidence="1" key="1">
    <citation type="submission" date="2022-04" db="EMBL/GenBank/DDBJ databases">
        <title>Brenneria sp. isolated from walnut trees in Serbia.</title>
        <authorList>
            <person name="Gasic K."/>
            <person name="Zlatkovic N."/>
            <person name="Kuzmanovic N."/>
        </authorList>
    </citation>
    <scope>NUCLEOTIDE SEQUENCE</scope>
    <source>
        <strain evidence="2">KBI 423</strain>
        <strain evidence="1">KBI 447</strain>
    </source>
</reference>
<dbReference type="RefSeq" id="WP_264089567.1">
    <property type="nucleotide sequence ID" value="NZ_JAMPJT010000003.1"/>
</dbReference>
<dbReference type="EMBL" id="JAMPJU010000003">
    <property type="protein sequence ID" value="MCV9881869.1"/>
    <property type="molecule type" value="Genomic_DNA"/>
</dbReference>
<evidence type="ECO:0000313" key="4">
    <source>
        <dbReference type="Proteomes" id="UP001165569"/>
    </source>
</evidence>
<proteinExistence type="predicted"/>
<accession>A0AA41Y2Y7</accession>
<organism evidence="1 4">
    <name type="scientific">Brenneria izbisi</name>
    <dbReference type="NCBI Taxonomy" id="2939450"/>
    <lineage>
        <taxon>Bacteria</taxon>
        <taxon>Pseudomonadati</taxon>
        <taxon>Pseudomonadota</taxon>
        <taxon>Gammaproteobacteria</taxon>
        <taxon>Enterobacterales</taxon>
        <taxon>Pectobacteriaceae</taxon>
        <taxon>Brenneria</taxon>
    </lineage>
</organism>
<dbReference type="EMBL" id="JAMPJT010000003">
    <property type="protein sequence ID" value="MCV9878446.1"/>
    <property type="molecule type" value="Genomic_DNA"/>
</dbReference>
<sequence length="71" mass="7936">MRVVVKALKETPVLAGNTPFTGLDAWFSPPFFFLLHAFLKSHSFQLLCDGVHAFPPVICQWRGAVAYSFLP</sequence>
<gene>
    <name evidence="1" type="ORF">NC803_06240</name>
    <name evidence="2" type="ORF">NC856_06235</name>
</gene>